<organism evidence="2 3">
    <name type="scientific">Parahaliea aestuarii</name>
    <dbReference type="NCBI Taxonomy" id="1852021"/>
    <lineage>
        <taxon>Bacteria</taxon>
        <taxon>Pseudomonadati</taxon>
        <taxon>Pseudomonadota</taxon>
        <taxon>Gammaproteobacteria</taxon>
        <taxon>Cellvibrionales</taxon>
        <taxon>Halieaceae</taxon>
        <taxon>Parahaliea</taxon>
    </lineage>
</organism>
<keyword evidence="1" id="KW-0472">Membrane</keyword>
<keyword evidence="3" id="KW-1185">Reference proteome</keyword>
<dbReference type="InterPro" id="IPR007462">
    <property type="entry name" value="COV1-like"/>
</dbReference>
<proteinExistence type="predicted"/>
<dbReference type="OrthoDB" id="5636623at2"/>
<accession>A0A5C9A540</accession>
<dbReference type="EMBL" id="VRYZ01000001">
    <property type="protein sequence ID" value="TXS95102.1"/>
    <property type="molecule type" value="Genomic_DNA"/>
</dbReference>
<dbReference type="Proteomes" id="UP000321933">
    <property type="component" value="Unassembled WGS sequence"/>
</dbReference>
<evidence type="ECO:0000313" key="3">
    <source>
        <dbReference type="Proteomes" id="UP000321933"/>
    </source>
</evidence>
<evidence type="ECO:0000256" key="1">
    <source>
        <dbReference type="SAM" id="Phobius"/>
    </source>
</evidence>
<evidence type="ECO:0000313" key="2">
    <source>
        <dbReference type="EMBL" id="TXS95102.1"/>
    </source>
</evidence>
<dbReference type="PANTHER" id="PTHR31876:SF26">
    <property type="entry name" value="PROTEIN LIKE COV 2"/>
    <property type="match status" value="1"/>
</dbReference>
<dbReference type="AlphaFoldDB" id="A0A5C9A540"/>
<keyword evidence="1" id="KW-0812">Transmembrane</keyword>
<feature type="transmembrane region" description="Helical" evidence="1">
    <location>
        <begin position="7"/>
        <end position="29"/>
    </location>
</feature>
<dbReference type="PANTHER" id="PTHR31876">
    <property type="entry name" value="COV-LIKE PROTEIN 1"/>
    <property type="match status" value="1"/>
</dbReference>
<comment type="caution">
    <text evidence="2">The sequence shown here is derived from an EMBL/GenBank/DDBJ whole genome shotgun (WGS) entry which is preliminary data.</text>
</comment>
<reference evidence="2 3" key="1">
    <citation type="submission" date="2019-08" db="EMBL/GenBank/DDBJ databases">
        <title>Parahaliea maris sp. nov., isolated from the surface seawater.</title>
        <authorList>
            <person name="Liu Y."/>
        </authorList>
    </citation>
    <scope>NUCLEOTIDE SEQUENCE [LARGE SCALE GENOMIC DNA]</scope>
    <source>
        <strain evidence="2 3">S2-26</strain>
    </source>
</reference>
<feature type="transmembrane region" description="Helical" evidence="1">
    <location>
        <begin position="49"/>
        <end position="73"/>
    </location>
</feature>
<gene>
    <name evidence="2" type="ORF">FVW59_04180</name>
</gene>
<dbReference type="Pfam" id="PF04367">
    <property type="entry name" value="DUF502"/>
    <property type="match status" value="1"/>
</dbReference>
<name>A0A5C9A540_9GAMM</name>
<keyword evidence="1" id="KW-1133">Transmembrane helix</keyword>
<dbReference type="RefSeq" id="WP_148062941.1">
    <property type="nucleotide sequence ID" value="NZ_VRYZ01000001.1"/>
</dbReference>
<sequence length="200" mass="22215">MKRLFTLALQGLATVLPVALTVYFVYWLLAKMETVVSKAILLVLPPELYFRGLGILSAFIILVAIGLLVRFYVVRYILRLGEALLGRIPLIKSIFGAIQDFTRMFSSKREHDAQSVVLVEVQEGRHLMGFVTGSAVAGKHFPEQQSGLVGVYLPMSYQIGGYTLYVTPDRLQTLDIPVEEAMRIALTGGIQNGRPDKRST</sequence>
<protein>
    <submittedName>
        <fullName evidence="2">DUF502 domain-containing protein</fullName>
    </submittedName>
</protein>